<dbReference type="SUPFAM" id="SSF53098">
    <property type="entry name" value="Ribonuclease H-like"/>
    <property type="match status" value="1"/>
</dbReference>
<dbReference type="InterPro" id="IPR044730">
    <property type="entry name" value="RNase_H-like_dom_plant"/>
</dbReference>
<dbReference type="Gene3D" id="3.30.420.10">
    <property type="entry name" value="Ribonuclease H-like superfamily/Ribonuclease H"/>
    <property type="match status" value="1"/>
</dbReference>
<keyword evidence="3" id="KW-1185">Reference proteome</keyword>
<accession>A0ABR0PEH9</accession>
<sequence length="90" mass="10236">MHVFGKSRPLGNFVSKVLAATGYPRKAEARALIRNHDGKWIVGSYRHIPRSTRVEAELWALRDGLQLAKNLNLERVEIEVNATIVIHFMT</sequence>
<dbReference type="InterPro" id="IPR002156">
    <property type="entry name" value="RNaseH_domain"/>
</dbReference>
<comment type="caution">
    <text evidence="2">The sequence shown here is derived from an EMBL/GenBank/DDBJ whole genome shotgun (WGS) entry which is preliminary data.</text>
</comment>
<organism evidence="2 3">
    <name type="scientific">Gossypium arboreum</name>
    <name type="common">Tree cotton</name>
    <name type="synonym">Gossypium nanking</name>
    <dbReference type="NCBI Taxonomy" id="29729"/>
    <lineage>
        <taxon>Eukaryota</taxon>
        <taxon>Viridiplantae</taxon>
        <taxon>Streptophyta</taxon>
        <taxon>Embryophyta</taxon>
        <taxon>Tracheophyta</taxon>
        <taxon>Spermatophyta</taxon>
        <taxon>Magnoliopsida</taxon>
        <taxon>eudicotyledons</taxon>
        <taxon>Gunneridae</taxon>
        <taxon>Pentapetalae</taxon>
        <taxon>rosids</taxon>
        <taxon>malvids</taxon>
        <taxon>Malvales</taxon>
        <taxon>Malvaceae</taxon>
        <taxon>Malvoideae</taxon>
        <taxon>Gossypium</taxon>
    </lineage>
</organism>
<gene>
    <name evidence="2" type="ORF">PVK06_024694</name>
</gene>
<dbReference type="InterPro" id="IPR036397">
    <property type="entry name" value="RNaseH_sf"/>
</dbReference>
<dbReference type="CDD" id="cd06222">
    <property type="entry name" value="RNase_H_like"/>
    <property type="match status" value="1"/>
</dbReference>
<evidence type="ECO:0000313" key="3">
    <source>
        <dbReference type="Proteomes" id="UP001358586"/>
    </source>
</evidence>
<evidence type="ECO:0000259" key="1">
    <source>
        <dbReference type="Pfam" id="PF13456"/>
    </source>
</evidence>
<dbReference type="Pfam" id="PF13456">
    <property type="entry name" value="RVT_3"/>
    <property type="match status" value="1"/>
</dbReference>
<evidence type="ECO:0000313" key="2">
    <source>
        <dbReference type="EMBL" id="KAK5819675.1"/>
    </source>
</evidence>
<dbReference type="PANTHER" id="PTHR47723:SF19">
    <property type="entry name" value="POLYNUCLEOTIDYL TRANSFERASE, RIBONUCLEASE H-LIKE SUPERFAMILY PROTEIN"/>
    <property type="match status" value="1"/>
</dbReference>
<reference evidence="2 3" key="1">
    <citation type="submission" date="2023-03" db="EMBL/GenBank/DDBJ databases">
        <title>WGS of Gossypium arboreum.</title>
        <authorList>
            <person name="Yu D."/>
        </authorList>
    </citation>
    <scope>NUCLEOTIDE SEQUENCE [LARGE SCALE GENOMIC DNA]</scope>
    <source>
        <tissue evidence="2">Leaf</tissue>
    </source>
</reference>
<dbReference type="EMBL" id="JARKNE010000007">
    <property type="protein sequence ID" value="KAK5819675.1"/>
    <property type="molecule type" value="Genomic_DNA"/>
</dbReference>
<dbReference type="InterPro" id="IPR012337">
    <property type="entry name" value="RNaseH-like_sf"/>
</dbReference>
<dbReference type="InterPro" id="IPR053151">
    <property type="entry name" value="RNase_H-like"/>
</dbReference>
<proteinExistence type="predicted"/>
<dbReference type="Proteomes" id="UP001358586">
    <property type="component" value="Chromosome 7"/>
</dbReference>
<dbReference type="PANTHER" id="PTHR47723">
    <property type="entry name" value="OS05G0353850 PROTEIN"/>
    <property type="match status" value="1"/>
</dbReference>
<protein>
    <recommendedName>
        <fullName evidence="1">RNase H type-1 domain-containing protein</fullName>
    </recommendedName>
</protein>
<feature type="domain" description="RNase H type-1" evidence="1">
    <location>
        <begin position="25"/>
        <end position="89"/>
    </location>
</feature>
<name>A0ABR0PEH9_GOSAR</name>